<keyword evidence="3" id="KW-0732">Signal</keyword>
<dbReference type="RefSeq" id="WP_077863784.1">
    <property type="nucleotide sequence ID" value="NZ_LZYZ01000001.1"/>
</dbReference>
<reference evidence="4 5" key="1">
    <citation type="submission" date="2016-05" db="EMBL/GenBank/DDBJ databases">
        <title>Microbial solvent formation.</title>
        <authorList>
            <person name="Poehlein A."/>
            <person name="Montoya Solano J.D."/>
            <person name="Flitsch S."/>
            <person name="Krabben P."/>
            <person name="Duerre P."/>
            <person name="Daniel R."/>
        </authorList>
    </citation>
    <scope>NUCLEOTIDE SEQUENCE [LARGE SCALE GENOMIC DNA]</scope>
    <source>
        <strain evidence="4 5">L1-8</strain>
    </source>
</reference>
<comment type="caution">
    <text evidence="4">The sequence shown here is derived from an EMBL/GenBank/DDBJ whole genome shotgun (WGS) entry which is preliminary data.</text>
</comment>
<dbReference type="Pfam" id="PF19127">
    <property type="entry name" value="Choline_bind_3"/>
    <property type="match status" value="2"/>
</dbReference>
<evidence type="ECO:0000313" key="4">
    <source>
        <dbReference type="EMBL" id="OOM16027.1"/>
    </source>
</evidence>
<sequence length="603" mass="65903">MIRRANKITSLLLTGAAVVSMIPAYAADIKKIDSESGTVYNAIAYKDGKALIDGEIKDTDASYYYSNGKYTNLSSIDSGSDYSIYGAKYAEVEDGDYYVDLDTGKVTDDSIRENALDDAQSALRKSIKSVDRYGSNSNIPTDLSKIKGNKFGEEWYTTKFYTITKGLDNAGDRPSIYTNAKGNYIDADYNLGKIKVETTGAGVVGQVTVENTVDKESLKYGTTNAVTVDAKIVTSSTNELGQDKDNIYRYTQIKFTLAPANGVTLPSTVKINGKSFGLDATDHTVTVDVIQKIAKAQDSDNIKNAKYSKSVTNYVISNDSGIVTSSSSNEAKYLTLAKLSNTEAKVIGGKLVLFNIDNTKSADPNVKIQAATLKSKNGYYYTDVEKKADIKAQYSTKLNKAAVDTDVDGNIYVLDSGYIKKFDGTNDWTKIYKVDGSFDSLSVYDKDNMIVWSQHDEAYSLIGGKNQNDTPVAVKGWVQSKDGTWSYNKADGTKAIGWIQDGANWYYTNASGVMQTGWQYVGGMWYYLNPTSDGVKGSMKTGWQNIGGTWYYLNPISDGTRGSMKTGWINDNGTWYYCNSSGAMLANTVINGYVLGSNGAWIK</sequence>
<feature type="repeat" description="Cell wall-binding" evidence="2">
    <location>
        <begin position="495"/>
        <end position="514"/>
    </location>
</feature>
<accession>A0A1S8NHU5</accession>
<dbReference type="Gene3D" id="2.10.270.10">
    <property type="entry name" value="Cholin Binding"/>
    <property type="match status" value="1"/>
</dbReference>
<dbReference type="STRING" id="169679.CSACC_37080"/>
<dbReference type="AlphaFoldDB" id="A0A1S8NHU5"/>
<dbReference type="EC" id="3.5.1.28" evidence="4"/>
<keyword evidence="4" id="KW-0378">Hydrolase</keyword>
<evidence type="ECO:0000256" key="3">
    <source>
        <dbReference type="SAM" id="SignalP"/>
    </source>
</evidence>
<feature type="chain" id="PRO_5012142387" evidence="3">
    <location>
        <begin position="27"/>
        <end position="603"/>
    </location>
</feature>
<feature type="signal peptide" evidence="3">
    <location>
        <begin position="1"/>
        <end position="26"/>
    </location>
</feature>
<dbReference type="Proteomes" id="UP000191154">
    <property type="component" value="Unassembled WGS sequence"/>
</dbReference>
<dbReference type="PROSITE" id="PS51170">
    <property type="entry name" value="CW"/>
    <property type="match status" value="2"/>
</dbReference>
<feature type="repeat" description="Cell wall-binding" evidence="2">
    <location>
        <begin position="565"/>
        <end position="584"/>
    </location>
</feature>
<dbReference type="InterPro" id="IPR018337">
    <property type="entry name" value="Cell_wall/Cho-bd_repeat"/>
</dbReference>
<dbReference type="SUPFAM" id="SSF69360">
    <property type="entry name" value="Cell wall binding repeat"/>
    <property type="match status" value="1"/>
</dbReference>
<evidence type="ECO:0000256" key="1">
    <source>
        <dbReference type="ARBA" id="ARBA00022737"/>
    </source>
</evidence>
<protein>
    <submittedName>
        <fullName evidence="4">Autolysin</fullName>
        <ecNumber evidence="4">3.5.1.28</ecNumber>
    </submittedName>
</protein>
<dbReference type="EMBL" id="LZYZ01000001">
    <property type="protein sequence ID" value="OOM16027.1"/>
    <property type="molecule type" value="Genomic_DNA"/>
</dbReference>
<organism evidence="4 5">
    <name type="scientific">Clostridium saccharobutylicum</name>
    <dbReference type="NCBI Taxonomy" id="169679"/>
    <lineage>
        <taxon>Bacteria</taxon>
        <taxon>Bacillati</taxon>
        <taxon>Bacillota</taxon>
        <taxon>Clostridia</taxon>
        <taxon>Eubacteriales</taxon>
        <taxon>Clostridiaceae</taxon>
        <taxon>Clostridium</taxon>
    </lineage>
</organism>
<proteinExistence type="predicted"/>
<keyword evidence="1" id="KW-0677">Repeat</keyword>
<name>A0A1S8NHU5_CLOSA</name>
<dbReference type="GO" id="GO:0008745">
    <property type="term" value="F:N-acetylmuramoyl-L-alanine amidase activity"/>
    <property type="evidence" value="ECO:0007669"/>
    <property type="project" value="UniProtKB-EC"/>
</dbReference>
<evidence type="ECO:0000313" key="5">
    <source>
        <dbReference type="Proteomes" id="UP000191154"/>
    </source>
</evidence>
<evidence type="ECO:0000256" key="2">
    <source>
        <dbReference type="PROSITE-ProRule" id="PRU00591"/>
    </source>
</evidence>
<gene>
    <name evidence="4" type="primary">lytA_2</name>
    <name evidence="4" type="ORF">CLOSAC_02980</name>
</gene>